<dbReference type="InterPro" id="IPR011712">
    <property type="entry name" value="Sig_transdc_His_kin_sub3_dim/P"/>
</dbReference>
<name>A0A2T2XE64_9FIRM</name>
<dbReference type="CDD" id="cd16917">
    <property type="entry name" value="HATPase_UhpB-NarQ-NarX-like"/>
    <property type="match status" value="1"/>
</dbReference>
<sequence>MPNGALSNDLEGIKNRVQELETLIMLNAKIAMQIDLDSLLQTIVDCARELIGARMGGIVVVNPSRTNLLQYFKVSGVSSSDQLPSGHGLFMVPYRTAKPVRVDHVQVTAVTRKQPENHPQLGPFLGVPLKSPDKLLGSLFLAQAPGGSPFTVQDQHLLSAFATQATIAIDSAQARDNLAYLKILEERHRISQGLHSSVAQVLFLLKMEIDRSQKDLANDYPELMERLASMKTLAEKGLYDIKSAIFSLSEPMPATNNLERQLRQMIEGFSRITGINAELATRGAVNAIPEPQAQVLSKVIGESLNNVRKHSQSPMALVSIIVHPTHATLSIQDAGVGLPIDIETYTALPSSRYGVFAMRSLVLQARGSFEIFTNDEGGTTVRVNLPYQETI</sequence>
<proteinExistence type="predicted"/>
<dbReference type="PANTHER" id="PTHR24421:SF61">
    <property type="entry name" value="OXYGEN SENSOR HISTIDINE KINASE NREB"/>
    <property type="match status" value="1"/>
</dbReference>
<dbReference type="GO" id="GO:0046983">
    <property type="term" value="F:protein dimerization activity"/>
    <property type="evidence" value="ECO:0007669"/>
    <property type="project" value="InterPro"/>
</dbReference>
<dbReference type="Pfam" id="PF13185">
    <property type="entry name" value="GAF_2"/>
    <property type="match status" value="1"/>
</dbReference>
<comment type="caution">
    <text evidence="7">The sequence shown here is derived from an EMBL/GenBank/DDBJ whole genome shotgun (WGS) entry which is preliminary data.</text>
</comment>
<dbReference type="InterPro" id="IPR003018">
    <property type="entry name" value="GAF"/>
</dbReference>
<evidence type="ECO:0000256" key="5">
    <source>
        <dbReference type="ARBA" id="ARBA00023012"/>
    </source>
</evidence>
<dbReference type="EC" id="2.7.13.3" evidence="2"/>
<protein>
    <recommendedName>
        <fullName evidence="2">histidine kinase</fullName>
        <ecNumber evidence="2">2.7.13.3</ecNumber>
    </recommendedName>
</protein>
<dbReference type="InterPro" id="IPR036890">
    <property type="entry name" value="HATPase_C_sf"/>
</dbReference>
<keyword evidence="4 7" id="KW-0418">Kinase</keyword>
<dbReference type="InterPro" id="IPR003594">
    <property type="entry name" value="HATPase_dom"/>
</dbReference>
<dbReference type="Gene3D" id="1.20.5.1930">
    <property type="match status" value="1"/>
</dbReference>
<dbReference type="GO" id="GO:0016020">
    <property type="term" value="C:membrane"/>
    <property type="evidence" value="ECO:0007669"/>
    <property type="project" value="InterPro"/>
</dbReference>
<dbReference type="InterPro" id="IPR029016">
    <property type="entry name" value="GAF-like_dom_sf"/>
</dbReference>
<evidence type="ECO:0000259" key="6">
    <source>
        <dbReference type="SMART" id="SM00065"/>
    </source>
</evidence>
<evidence type="ECO:0000256" key="2">
    <source>
        <dbReference type="ARBA" id="ARBA00012438"/>
    </source>
</evidence>
<dbReference type="Gene3D" id="3.30.450.40">
    <property type="match status" value="1"/>
</dbReference>
<dbReference type="SMART" id="SM00065">
    <property type="entry name" value="GAF"/>
    <property type="match status" value="1"/>
</dbReference>
<evidence type="ECO:0000313" key="8">
    <source>
        <dbReference type="Proteomes" id="UP000242972"/>
    </source>
</evidence>
<evidence type="ECO:0000313" key="7">
    <source>
        <dbReference type="EMBL" id="PSR32757.1"/>
    </source>
</evidence>
<dbReference type="PANTHER" id="PTHR24421">
    <property type="entry name" value="NITRATE/NITRITE SENSOR PROTEIN NARX-RELATED"/>
    <property type="match status" value="1"/>
</dbReference>
<dbReference type="SUPFAM" id="SSF55874">
    <property type="entry name" value="ATPase domain of HSP90 chaperone/DNA topoisomerase II/histidine kinase"/>
    <property type="match status" value="1"/>
</dbReference>
<dbReference type="InterPro" id="IPR050482">
    <property type="entry name" value="Sensor_HK_TwoCompSys"/>
</dbReference>
<evidence type="ECO:0000256" key="1">
    <source>
        <dbReference type="ARBA" id="ARBA00000085"/>
    </source>
</evidence>
<reference evidence="7 8" key="1">
    <citation type="journal article" date="2014" name="BMC Genomics">
        <title>Comparison of environmental and isolate Sulfobacillus genomes reveals diverse carbon, sulfur, nitrogen, and hydrogen metabolisms.</title>
        <authorList>
            <person name="Justice N.B."/>
            <person name="Norman A."/>
            <person name="Brown C.T."/>
            <person name="Singh A."/>
            <person name="Thomas B.C."/>
            <person name="Banfield J.F."/>
        </authorList>
    </citation>
    <scope>NUCLEOTIDE SEQUENCE [LARGE SCALE GENOMIC DNA]</scope>
    <source>
        <strain evidence="7">AMDSBA4</strain>
    </source>
</reference>
<feature type="domain" description="GAF" evidence="6">
    <location>
        <begin position="35"/>
        <end position="179"/>
    </location>
</feature>
<dbReference type="Gene3D" id="3.30.565.10">
    <property type="entry name" value="Histidine kinase-like ATPase, C-terminal domain"/>
    <property type="match status" value="1"/>
</dbReference>
<keyword evidence="5" id="KW-0902">Two-component regulatory system</keyword>
<evidence type="ECO:0000256" key="3">
    <source>
        <dbReference type="ARBA" id="ARBA00022679"/>
    </source>
</evidence>
<comment type="catalytic activity">
    <reaction evidence="1">
        <text>ATP + protein L-histidine = ADP + protein N-phospho-L-histidine.</text>
        <dbReference type="EC" id="2.7.13.3"/>
    </reaction>
</comment>
<dbReference type="Pfam" id="PF02518">
    <property type="entry name" value="HATPase_c"/>
    <property type="match status" value="1"/>
</dbReference>
<dbReference type="AlphaFoldDB" id="A0A2T2XE64"/>
<dbReference type="Proteomes" id="UP000242972">
    <property type="component" value="Unassembled WGS sequence"/>
</dbReference>
<dbReference type="EMBL" id="PXYW01000033">
    <property type="protein sequence ID" value="PSR32757.1"/>
    <property type="molecule type" value="Genomic_DNA"/>
</dbReference>
<dbReference type="GO" id="GO:0000155">
    <property type="term" value="F:phosphorelay sensor kinase activity"/>
    <property type="evidence" value="ECO:0007669"/>
    <property type="project" value="InterPro"/>
</dbReference>
<dbReference type="SUPFAM" id="SSF55781">
    <property type="entry name" value="GAF domain-like"/>
    <property type="match status" value="1"/>
</dbReference>
<gene>
    <name evidence="7" type="ORF">C7B46_13345</name>
</gene>
<evidence type="ECO:0000256" key="4">
    <source>
        <dbReference type="ARBA" id="ARBA00022777"/>
    </source>
</evidence>
<organism evidence="7 8">
    <name type="scientific">Sulfobacillus benefaciens</name>
    <dbReference type="NCBI Taxonomy" id="453960"/>
    <lineage>
        <taxon>Bacteria</taxon>
        <taxon>Bacillati</taxon>
        <taxon>Bacillota</taxon>
        <taxon>Clostridia</taxon>
        <taxon>Eubacteriales</taxon>
        <taxon>Clostridiales Family XVII. Incertae Sedis</taxon>
        <taxon>Sulfobacillus</taxon>
    </lineage>
</organism>
<accession>A0A2T2XE64</accession>
<keyword evidence="3" id="KW-0808">Transferase</keyword>
<dbReference type="Pfam" id="PF07730">
    <property type="entry name" value="HisKA_3"/>
    <property type="match status" value="1"/>
</dbReference>